<dbReference type="Gene3D" id="3.30.70.1060">
    <property type="entry name" value="Dimeric alpha+beta barrel"/>
    <property type="match status" value="1"/>
</dbReference>
<feature type="domain" description="YCII-related" evidence="2">
    <location>
        <begin position="5"/>
        <end position="112"/>
    </location>
</feature>
<dbReference type="OrthoDB" id="7782105at2"/>
<dbReference type="Pfam" id="PF03795">
    <property type="entry name" value="YCII"/>
    <property type="match status" value="1"/>
</dbReference>
<dbReference type="InterPro" id="IPR005545">
    <property type="entry name" value="YCII"/>
</dbReference>
<organism evidence="3 4">
    <name type="scientific">Chitinophaga oryziterrae</name>
    <dbReference type="NCBI Taxonomy" id="1031224"/>
    <lineage>
        <taxon>Bacteria</taxon>
        <taxon>Pseudomonadati</taxon>
        <taxon>Bacteroidota</taxon>
        <taxon>Chitinophagia</taxon>
        <taxon>Chitinophagales</taxon>
        <taxon>Chitinophagaceae</taxon>
        <taxon>Chitinophaga</taxon>
    </lineage>
</organism>
<evidence type="ECO:0000313" key="3">
    <source>
        <dbReference type="EMBL" id="MVT44744.1"/>
    </source>
</evidence>
<evidence type="ECO:0000313" key="4">
    <source>
        <dbReference type="Proteomes" id="UP000468388"/>
    </source>
</evidence>
<protein>
    <submittedName>
        <fullName evidence="3">Transcription initiation protein</fullName>
    </submittedName>
</protein>
<keyword evidence="4" id="KW-1185">Reference proteome</keyword>
<dbReference type="PANTHER" id="PTHR35174">
    <property type="entry name" value="BLL7171 PROTEIN-RELATED"/>
    <property type="match status" value="1"/>
</dbReference>
<dbReference type="EMBL" id="WRXO01000012">
    <property type="protein sequence ID" value="MVT44744.1"/>
    <property type="molecule type" value="Genomic_DNA"/>
</dbReference>
<dbReference type="AlphaFoldDB" id="A0A6N8JIE6"/>
<dbReference type="Proteomes" id="UP000468388">
    <property type="component" value="Unassembled WGS sequence"/>
</dbReference>
<dbReference type="SUPFAM" id="SSF54909">
    <property type="entry name" value="Dimeric alpha+beta barrel"/>
    <property type="match status" value="1"/>
</dbReference>
<gene>
    <name evidence="3" type="ORF">GO495_29390</name>
</gene>
<name>A0A6N8JIE6_9BACT</name>
<dbReference type="InterPro" id="IPR011008">
    <property type="entry name" value="Dimeric_a/b-barrel"/>
</dbReference>
<dbReference type="RefSeq" id="WP_157303531.1">
    <property type="nucleotide sequence ID" value="NZ_BAAAZB010000018.1"/>
</dbReference>
<reference evidence="3 4" key="1">
    <citation type="submission" date="2019-12" db="EMBL/GenBank/DDBJ databases">
        <title>The draft genomic sequence of strain Chitinophaga oryziterrae JCM 16595.</title>
        <authorList>
            <person name="Zhang X."/>
        </authorList>
    </citation>
    <scope>NUCLEOTIDE SEQUENCE [LARGE SCALE GENOMIC DNA]</scope>
    <source>
        <strain evidence="3 4">JCM 16595</strain>
    </source>
</reference>
<comment type="caution">
    <text evidence="3">The sequence shown here is derived from an EMBL/GenBank/DDBJ whole genome shotgun (WGS) entry which is preliminary data.</text>
</comment>
<evidence type="ECO:0000259" key="2">
    <source>
        <dbReference type="Pfam" id="PF03795"/>
    </source>
</evidence>
<evidence type="ECO:0000256" key="1">
    <source>
        <dbReference type="ARBA" id="ARBA00007689"/>
    </source>
</evidence>
<proteinExistence type="inferred from homology"/>
<dbReference type="PANTHER" id="PTHR35174:SF3">
    <property type="entry name" value="BLL7171 PROTEIN"/>
    <property type="match status" value="1"/>
</dbReference>
<accession>A0A6N8JIE6</accession>
<sequence length="119" mass="13442">MDEFMLIFRRDHESKENQPSPEDMQASIKEWLDWKGSLAAQNKLVSSGNRLRPDGKVIKSDKMVINGPYAEIKEAIGGFIVIRARDYDEAVEMAKDCPVLRAPWSGSVEVRMLVSESNS</sequence>
<comment type="similarity">
    <text evidence="1">Belongs to the YciI family.</text>
</comment>